<name>A0A5N6F421_9EURO</name>
<protein>
    <submittedName>
        <fullName evidence="1">Uncharacterized protein</fullName>
    </submittedName>
</protein>
<sequence length="76" mass="8702">MVLYFVLIVGAGPLRSLGRTLFEFWELSRLGKLLSSSWLPFHGTYLQIKPSYIRCLVERTFCFASFSSRPGIKEPS</sequence>
<keyword evidence="2" id="KW-1185">Reference proteome</keyword>
<dbReference type="AlphaFoldDB" id="A0A5N6F421"/>
<proteinExistence type="predicted"/>
<evidence type="ECO:0000313" key="1">
    <source>
        <dbReference type="EMBL" id="KAB8224571.1"/>
    </source>
</evidence>
<evidence type="ECO:0000313" key="2">
    <source>
        <dbReference type="Proteomes" id="UP000326799"/>
    </source>
</evidence>
<reference evidence="1 2" key="1">
    <citation type="submission" date="2019-04" db="EMBL/GenBank/DDBJ databases">
        <title>Fungal friends and foes A comparative genomics study of 23 Aspergillus species from section Flavi.</title>
        <authorList>
            <consortium name="DOE Joint Genome Institute"/>
            <person name="Kjaerbolling I."/>
            <person name="Vesth T.C."/>
            <person name="Frisvad J.C."/>
            <person name="Nybo J.L."/>
            <person name="Theobald S."/>
            <person name="Kildgaard S."/>
            <person name="Petersen T.I."/>
            <person name="Kuo A."/>
            <person name="Sato A."/>
            <person name="Lyhne E.K."/>
            <person name="Kogle M.E."/>
            <person name="Wiebenga A."/>
            <person name="Kun R.S."/>
            <person name="Lubbers R.J."/>
            <person name="Makela M.R."/>
            <person name="Barry K."/>
            <person name="Chovatia M."/>
            <person name="Clum A."/>
            <person name="Daum C."/>
            <person name="Haridas S."/>
            <person name="He G."/>
            <person name="LaButti K."/>
            <person name="Lipzen A."/>
            <person name="Mondo S."/>
            <person name="Pangilinan J."/>
            <person name="Riley R."/>
            <person name="Salamov A."/>
            <person name="Simmons B.A."/>
            <person name="Magnuson J.K."/>
            <person name="Henrissat B."/>
            <person name="Mortensen U.H."/>
            <person name="Larsen T.O."/>
            <person name="De vries R.P."/>
            <person name="Grigoriev I.V."/>
            <person name="Machida M."/>
            <person name="Baker S.E."/>
            <person name="Andersen M.R."/>
        </authorList>
    </citation>
    <scope>NUCLEOTIDE SEQUENCE [LARGE SCALE GENOMIC DNA]</scope>
    <source>
        <strain evidence="1 2">CBS 126849</strain>
    </source>
</reference>
<accession>A0A5N6F421</accession>
<dbReference type="EMBL" id="ML733399">
    <property type="protein sequence ID" value="KAB8224571.1"/>
    <property type="molecule type" value="Genomic_DNA"/>
</dbReference>
<organism evidence="1 2">
    <name type="scientific">Aspergillus novoparasiticus</name>
    <dbReference type="NCBI Taxonomy" id="986946"/>
    <lineage>
        <taxon>Eukaryota</taxon>
        <taxon>Fungi</taxon>
        <taxon>Dikarya</taxon>
        <taxon>Ascomycota</taxon>
        <taxon>Pezizomycotina</taxon>
        <taxon>Eurotiomycetes</taxon>
        <taxon>Eurotiomycetidae</taxon>
        <taxon>Eurotiales</taxon>
        <taxon>Aspergillaceae</taxon>
        <taxon>Aspergillus</taxon>
        <taxon>Aspergillus subgen. Circumdati</taxon>
    </lineage>
</organism>
<gene>
    <name evidence="1" type="ORF">BDV33DRAFT_165565</name>
</gene>
<dbReference type="Proteomes" id="UP000326799">
    <property type="component" value="Unassembled WGS sequence"/>
</dbReference>